<evidence type="ECO:0000259" key="1">
    <source>
        <dbReference type="Pfam" id="PF13463"/>
    </source>
</evidence>
<dbReference type="Gene3D" id="1.10.10.10">
    <property type="entry name" value="Winged helix-like DNA-binding domain superfamily/Winged helix DNA-binding domain"/>
    <property type="match status" value="1"/>
</dbReference>
<dbReference type="EMBL" id="ATIB01000060">
    <property type="protein sequence ID" value="EQB01415.1"/>
    <property type="molecule type" value="Genomic_DNA"/>
</dbReference>
<sequence>MTIDFPYGKEEGILPLPFGKRDDRPGLLVLTDMAGTDGIAAVADSAGLRLLEVIGLEDGPYRLDIQLGCDIILLFCDKPSPILERLLVQVETFAIQREIPVILVAGLDTVDLAYACTRNDRTQLLCQPDETDLAAALVTAGESAEAVQRVHDISSDSDGIRLQKLSDEVSRIARTLESLTQRRPQAAPSFELGPRISDRPSDYVGMPVLAPLGGESAGLDGKEHVTAQQVRDLLRARRLRDEFLPGDLFADPAWDMLLDLFAARLEQERVSVSSLCIASAVPPTTALRWIRTLTEKGLLQRQADPHDGRRIFIALADNAAAALTEWFSASRRFLSYEGRSGSLIDPV</sequence>
<protein>
    <recommendedName>
        <fullName evidence="1">HTH marR-type domain-containing protein</fullName>
    </recommendedName>
</protein>
<feature type="domain" description="HTH marR-type" evidence="1">
    <location>
        <begin position="266"/>
        <end position="317"/>
    </location>
</feature>
<comment type="caution">
    <text evidence="2">The sequence shown here is derived from an EMBL/GenBank/DDBJ whole genome shotgun (WGS) entry which is preliminary data.</text>
</comment>
<organism evidence="2 3">
    <name type="scientific">Sphingobium baderi LL03</name>
    <dbReference type="NCBI Taxonomy" id="1114964"/>
    <lineage>
        <taxon>Bacteria</taxon>
        <taxon>Pseudomonadati</taxon>
        <taxon>Pseudomonadota</taxon>
        <taxon>Alphaproteobacteria</taxon>
        <taxon>Sphingomonadales</taxon>
        <taxon>Sphingomonadaceae</taxon>
        <taxon>Sphingobium</taxon>
    </lineage>
</organism>
<reference evidence="2 3" key="1">
    <citation type="journal article" date="2013" name="Genome Announc.">
        <title>Draft Genome Sequence of a Hexachlorocyclohexane-Degrading Bacterium, Sphingobium baderi Strain LL03T.</title>
        <authorList>
            <person name="Kaur J."/>
            <person name="Verma H."/>
            <person name="Tripathi C."/>
            <person name="Khurana J.P."/>
            <person name="Lal R."/>
        </authorList>
    </citation>
    <scope>NUCLEOTIDE SEQUENCE [LARGE SCALE GENOMIC DNA]</scope>
    <source>
        <strain evidence="2 3">LL03</strain>
    </source>
</reference>
<keyword evidence="3" id="KW-1185">Reference proteome</keyword>
<dbReference type="InterPro" id="IPR036390">
    <property type="entry name" value="WH_DNA-bd_sf"/>
</dbReference>
<dbReference type="RefSeq" id="WP_021245071.1">
    <property type="nucleotide sequence ID" value="NZ_ATIB01000060.1"/>
</dbReference>
<dbReference type="Proteomes" id="UP000015524">
    <property type="component" value="Unassembled WGS sequence"/>
</dbReference>
<dbReference type="InterPro" id="IPR000835">
    <property type="entry name" value="HTH_MarR-typ"/>
</dbReference>
<dbReference type="GO" id="GO:0003700">
    <property type="term" value="F:DNA-binding transcription factor activity"/>
    <property type="evidence" value="ECO:0007669"/>
    <property type="project" value="InterPro"/>
</dbReference>
<evidence type="ECO:0000313" key="2">
    <source>
        <dbReference type="EMBL" id="EQB01415.1"/>
    </source>
</evidence>
<dbReference type="Pfam" id="PF13463">
    <property type="entry name" value="HTH_27"/>
    <property type="match status" value="1"/>
</dbReference>
<dbReference type="SUPFAM" id="SSF46785">
    <property type="entry name" value="Winged helix' DNA-binding domain"/>
    <property type="match status" value="1"/>
</dbReference>
<gene>
    <name evidence="2" type="ORF">L485_11110</name>
</gene>
<dbReference type="InterPro" id="IPR036388">
    <property type="entry name" value="WH-like_DNA-bd_sf"/>
</dbReference>
<dbReference type="eggNOG" id="COG1846">
    <property type="taxonomic scope" value="Bacteria"/>
</dbReference>
<dbReference type="AlphaFoldDB" id="T0HQ33"/>
<proteinExistence type="predicted"/>
<dbReference type="PATRIC" id="fig|1114964.3.peg.2171"/>
<dbReference type="OrthoDB" id="7594920at2"/>
<accession>T0HQ33</accession>
<evidence type="ECO:0000313" key="3">
    <source>
        <dbReference type="Proteomes" id="UP000015524"/>
    </source>
</evidence>
<name>T0HQ33_9SPHN</name>